<comment type="subcellular location">
    <subcellularLocation>
        <location evidence="1">Vacuole</location>
    </subcellularLocation>
</comment>
<evidence type="ECO:0000256" key="7">
    <source>
        <dbReference type="SAM" id="MobiDB-lite"/>
    </source>
</evidence>
<dbReference type="Gene3D" id="2.120.10.30">
    <property type="entry name" value="TolB, C-terminal domain"/>
    <property type="match status" value="1"/>
</dbReference>
<dbReference type="CDD" id="cd06464">
    <property type="entry name" value="ACD_sHsps-like"/>
    <property type="match status" value="1"/>
</dbReference>
<dbReference type="InterPro" id="IPR008978">
    <property type="entry name" value="HSP20-like_chaperone"/>
</dbReference>
<protein>
    <recommendedName>
        <fullName evidence="8">SHSP domain-containing protein</fullName>
    </recommendedName>
</protein>
<evidence type="ECO:0000256" key="2">
    <source>
        <dbReference type="ARBA" id="ARBA00009191"/>
    </source>
</evidence>
<proteinExistence type="inferred from homology"/>
<gene>
    <name evidence="9" type="ORF">KY290_032086</name>
</gene>
<reference evidence="9 10" key="1">
    <citation type="journal article" date="2021" name="bioRxiv">
        <title>Chromosome-scale and haplotype-resolved genome assembly of a tetraploid potato cultivar.</title>
        <authorList>
            <person name="Sun H."/>
            <person name="Jiao W.-B."/>
            <person name="Krause K."/>
            <person name="Campoy J.A."/>
            <person name="Goel M."/>
            <person name="Folz-Donahue K."/>
            <person name="Kukat C."/>
            <person name="Huettel B."/>
            <person name="Schneeberger K."/>
        </authorList>
    </citation>
    <scope>NUCLEOTIDE SEQUENCE [LARGE SCALE GENOMIC DNA]</scope>
    <source>
        <strain evidence="9">SolTubOtavaFocal</strain>
        <tissue evidence="9">Leaves</tissue>
    </source>
</reference>
<dbReference type="Pfam" id="PF00011">
    <property type="entry name" value="HSP20"/>
    <property type="match status" value="1"/>
</dbReference>
<dbReference type="Pfam" id="PF03088">
    <property type="entry name" value="Str_synth"/>
    <property type="match status" value="1"/>
</dbReference>
<dbReference type="InterPro" id="IPR018119">
    <property type="entry name" value="Strictosidine_synth_cons-reg"/>
</dbReference>
<dbReference type="InterPro" id="IPR002068">
    <property type="entry name" value="A-crystallin/Hsp20_dom"/>
</dbReference>
<evidence type="ECO:0000256" key="5">
    <source>
        <dbReference type="PROSITE-ProRule" id="PRU00285"/>
    </source>
</evidence>
<accession>A0ABQ7UCW8</accession>
<evidence type="ECO:0000256" key="3">
    <source>
        <dbReference type="ARBA" id="ARBA00022554"/>
    </source>
</evidence>
<evidence type="ECO:0000313" key="10">
    <source>
        <dbReference type="Proteomes" id="UP000826656"/>
    </source>
</evidence>
<feature type="domain" description="SHSP" evidence="8">
    <location>
        <begin position="146"/>
        <end position="268"/>
    </location>
</feature>
<comment type="similarity">
    <text evidence="2">Belongs to the strictosidine synthase family.</text>
</comment>
<feature type="region of interest" description="Disordered" evidence="7">
    <location>
        <begin position="93"/>
        <end position="153"/>
    </location>
</feature>
<keyword evidence="10" id="KW-1185">Reference proteome</keyword>
<keyword evidence="3" id="KW-0926">Vacuole</keyword>
<sequence length="601" mass="66344">MESQIVRRRVNMITAHLTAHDDISASATHLFPMSCSSSLNSAIPRYDNRMNYARQSSSSQACFMRPNSSEQGSCTESASSFKANDYAKKSSRAFEGPMFSRPANNTTQGCKHNGTAEEAPKFARPRTRTNEAPRFQLKERRNELESNGSEWSPRMDVAESGSMYVVSIELPGVNISDIKVEVSDKSLIVSGNRSTQCKLASYLNGLVSAYHKKEIAQGPYRVFWPLPSNANKDRVSAEFVATTALAIISLVFAFDDENVLKPPHIPGSQNLLTKSEIIQLKGAVGPESIAFDPNGEGPYTGVADGRILKWKGSYWSDFAVTSSHRKNCTLPFAPELEHICGRPLGLRFDTKTGELYIADAYFGLQVVGPKGGLATPLVQKFEGKPLVFTNDIDIDDHDDVIYFTETSTKYQRRQFFASLLSGDKTGMLMKYVKSTQQTKILIRGLAFANGVALSKNKSFVLVAETSTGRIFRYWLKGPYKGKHDTFAELPGFPDNIRMNSKGEFWVALHAKRSVFAQLSVSDLELGKALLKLPITAQQLDNLLAGGQPHATAIKLSEDGQVLEVLEDVEGKTLRSISEVQEKQGKLWFGSVLMPFLGVYGL</sequence>
<evidence type="ECO:0000256" key="6">
    <source>
        <dbReference type="RuleBase" id="RU003616"/>
    </source>
</evidence>
<dbReference type="InterPro" id="IPR011042">
    <property type="entry name" value="6-blade_b-propeller_TolB-like"/>
</dbReference>
<keyword evidence="4" id="KW-0325">Glycoprotein</keyword>
<comment type="similarity">
    <text evidence="5 6">Belongs to the small heat shock protein (HSP20) family.</text>
</comment>
<feature type="compositionally biased region" description="Basic and acidic residues" evidence="7">
    <location>
        <begin position="128"/>
        <end position="144"/>
    </location>
</feature>
<dbReference type="SUPFAM" id="SSF63829">
    <property type="entry name" value="Calcium-dependent phosphotriesterase"/>
    <property type="match status" value="1"/>
</dbReference>
<evidence type="ECO:0000256" key="4">
    <source>
        <dbReference type="ARBA" id="ARBA00023180"/>
    </source>
</evidence>
<dbReference type="Gene3D" id="2.60.40.790">
    <property type="match status" value="1"/>
</dbReference>
<feature type="region of interest" description="Disordered" evidence="7">
    <location>
        <begin position="58"/>
        <end position="78"/>
    </location>
</feature>
<dbReference type="PROSITE" id="PS01031">
    <property type="entry name" value="SHSP"/>
    <property type="match status" value="1"/>
</dbReference>
<dbReference type="PANTHER" id="PTHR10426:SF119">
    <property type="entry name" value="PROTEIN STRICTOSIDINE SYNTHASE-LIKE 10-LIKE"/>
    <property type="match status" value="1"/>
</dbReference>
<dbReference type="EMBL" id="JAIVGD010000023">
    <property type="protein sequence ID" value="KAH0744093.1"/>
    <property type="molecule type" value="Genomic_DNA"/>
</dbReference>
<dbReference type="SUPFAM" id="SSF49764">
    <property type="entry name" value="HSP20-like chaperones"/>
    <property type="match status" value="1"/>
</dbReference>
<name>A0ABQ7UCW8_SOLTU</name>
<comment type="caution">
    <text evidence="9">The sequence shown here is derived from an EMBL/GenBank/DDBJ whole genome shotgun (WGS) entry which is preliminary data.</text>
</comment>
<organism evidence="9 10">
    <name type="scientific">Solanum tuberosum</name>
    <name type="common">Potato</name>
    <dbReference type="NCBI Taxonomy" id="4113"/>
    <lineage>
        <taxon>Eukaryota</taxon>
        <taxon>Viridiplantae</taxon>
        <taxon>Streptophyta</taxon>
        <taxon>Embryophyta</taxon>
        <taxon>Tracheophyta</taxon>
        <taxon>Spermatophyta</taxon>
        <taxon>Magnoliopsida</taxon>
        <taxon>eudicotyledons</taxon>
        <taxon>Gunneridae</taxon>
        <taxon>Pentapetalae</taxon>
        <taxon>asterids</taxon>
        <taxon>lamiids</taxon>
        <taxon>Solanales</taxon>
        <taxon>Solanaceae</taxon>
        <taxon>Solanoideae</taxon>
        <taxon>Solaneae</taxon>
        <taxon>Solanum</taxon>
    </lineage>
</organism>
<dbReference type="Pfam" id="PF20067">
    <property type="entry name" value="SSL_N"/>
    <property type="match status" value="1"/>
</dbReference>
<evidence type="ECO:0000259" key="8">
    <source>
        <dbReference type="PROSITE" id="PS01031"/>
    </source>
</evidence>
<dbReference type="Proteomes" id="UP000826656">
    <property type="component" value="Unassembled WGS sequence"/>
</dbReference>
<evidence type="ECO:0000256" key="1">
    <source>
        <dbReference type="ARBA" id="ARBA00004116"/>
    </source>
</evidence>
<dbReference type="PANTHER" id="PTHR10426">
    <property type="entry name" value="STRICTOSIDINE SYNTHASE-RELATED"/>
    <property type="match status" value="1"/>
</dbReference>
<evidence type="ECO:0000313" key="9">
    <source>
        <dbReference type="EMBL" id="KAH0744093.1"/>
    </source>
</evidence>